<keyword evidence="3" id="KW-0378">Hydrolase</keyword>
<dbReference type="OrthoDB" id="98233at2157"/>
<protein>
    <submittedName>
        <fullName evidence="8">Zinc metalloprotease TldD</fullName>
    </submittedName>
</protein>
<dbReference type="Pfam" id="PF01523">
    <property type="entry name" value="PmbA_TldD_1st"/>
    <property type="match status" value="1"/>
</dbReference>
<name>A0A510DYL2_9CREN</name>
<evidence type="ECO:0000313" key="8">
    <source>
        <dbReference type="EMBL" id="BBG25324.1"/>
    </source>
</evidence>
<dbReference type="GO" id="GO:0006508">
    <property type="term" value="P:proteolysis"/>
    <property type="evidence" value="ECO:0007669"/>
    <property type="project" value="UniProtKB-KW"/>
</dbReference>
<evidence type="ECO:0000259" key="6">
    <source>
        <dbReference type="Pfam" id="PF19289"/>
    </source>
</evidence>
<gene>
    <name evidence="8" type="ORF">IC006_2659</name>
</gene>
<dbReference type="Gene3D" id="3.30.2290.10">
    <property type="entry name" value="PmbA/TldD superfamily"/>
    <property type="match status" value="1"/>
</dbReference>
<dbReference type="PIRSF" id="PIRSF004919">
    <property type="entry name" value="TldD"/>
    <property type="match status" value="1"/>
</dbReference>
<dbReference type="KEGG" id="step:IC006_2659"/>
<dbReference type="Pfam" id="PF19289">
    <property type="entry name" value="PmbA_TldD_3rd"/>
    <property type="match status" value="1"/>
</dbReference>
<feature type="domain" description="Metalloprotease TldD/E C-terminal" evidence="6">
    <location>
        <begin position="232"/>
        <end position="472"/>
    </location>
</feature>
<dbReference type="InterPro" id="IPR045569">
    <property type="entry name" value="Metalloprtase-TldD/E_C"/>
</dbReference>
<evidence type="ECO:0000259" key="5">
    <source>
        <dbReference type="Pfam" id="PF01523"/>
    </source>
</evidence>
<dbReference type="SUPFAM" id="SSF111283">
    <property type="entry name" value="Putative modulator of DNA gyrase, PmbA/TldD"/>
    <property type="match status" value="1"/>
</dbReference>
<dbReference type="InterPro" id="IPR045570">
    <property type="entry name" value="Metalloprtase-TldD/E_cen_dom"/>
</dbReference>
<feature type="domain" description="Metalloprotease TldD/E central" evidence="7">
    <location>
        <begin position="111"/>
        <end position="205"/>
    </location>
</feature>
<dbReference type="STRING" id="1294262.GCA_001316085_02622"/>
<evidence type="ECO:0000256" key="3">
    <source>
        <dbReference type="ARBA" id="ARBA00022801"/>
    </source>
</evidence>
<evidence type="ECO:0000256" key="2">
    <source>
        <dbReference type="ARBA" id="ARBA00022670"/>
    </source>
</evidence>
<accession>A0A510DYL2</accession>
<dbReference type="RefSeq" id="WP_084739879.1">
    <property type="nucleotide sequence ID" value="NZ_AP018929.1"/>
</dbReference>
<evidence type="ECO:0000313" key="9">
    <source>
        <dbReference type="Proteomes" id="UP000322983"/>
    </source>
</evidence>
<dbReference type="Pfam" id="PF19290">
    <property type="entry name" value="PmbA_TldD_2nd"/>
    <property type="match status" value="1"/>
</dbReference>
<comment type="similarity">
    <text evidence="1">Belongs to the peptidase U62 family.</text>
</comment>
<feature type="domain" description="Metalloprotease TldD/E N-terminal" evidence="5">
    <location>
        <begin position="24"/>
        <end position="72"/>
    </location>
</feature>
<dbReference type="GO" id="GO:0005829">
    <property type="term" value="C:cytosol"/>
    <property type="evidence" value="ECO:0007669"/>
    <property type="project" value="TreeGrafter"/>
</dbReference>
<reference evidence="8 9" key="1">
    <citation type="journal article" date="2020" name="Int. J. Syst. Evol. Microbiol.">
        <title>Sulfuracidifex tepidarius gen. nov., sp. nov. and transfer of Sulfolobus metallicus Huber and Stetter 1992 to the genus Sulfuracidifex as Sulfuracidifex metallicus comb. nov.</title>
        <authorList>
            <person name="Itoh T."/>
            <person name="Miura T."/>
            <person name="Sakai H.D."/>
            <person name="Kato S."/>
            <person name="Ohkuma M."/>
            <person name="Takashina T."/>
        </authorList>
    </citation>
    <scope>NUCLEOTIDE SEQUENCE [LARGE SCALE GENOMIC DNA]</scope>
    <source>
        <strain evidence="8 9">IC-006</strain>
    </source>
</reference>
<dbReference type="Proteomes" id="UP000322983">
    <property type="component" value="Chromosome"/>
</dbReference>
<evidence type="ECO:0000256" key="4">
    <source>
        <dbReference type="ARBA" id="ARBA00023049"/>
    </source>
</evidence>
<evidence type="ECO:0000259" key="7">
    <source>
        <dbReference type="Pfam" id="PF19290"/>
    </source>
</evidence>
<proteinExistence type="inferred from homology"/>
<dbReference type="GeneID" id="41716356"/>
<evidence type="ECO:0000256" key="1">
    <source>
        <dbReference type="ARBA" id="ARBA00005836"/>
    </source>
</evidence>
<sequence>MSDRSDDVERILHYAEKRGFDYIEVRYHSLGVQNFSVLNGITTNVNFSLSSGFSVRVAKDNTLYFFSSPDQQKLKESLDYFHPIDSRPWIPSIEMNENLYKGDYEVPQKTPLDIVSLEEKIKYMKGVTKEVTDIKISSKIISLEIDYIESMEVKDVVTSDGAKVHGKVPRVWNLYSIVMKNGDISINTFADELGSSGGYEVVNSWNLSEYLSGKVKSFDEILTKGRPPSTSTQDIVLSGQIAGIIAHESAGHPFEADRILGREGAQAGMSYLTGRDLNLDRSFGSEVVNVIDDPTLPYSMGFFLSDDEGITARRKFLIKNGKIDELLQSRTTSTKFNVKSNGSVRASDFTGEPLIRMSNTFFLPSSMKFEEMIEDIDDGIFMKSFMEWNIDDLRWSQRYVGLEAYEIKKGEIGSPVLFPVFEADTGKIYNSIVAVDNTLSFYAGMCGKGEPSQGVPVWMGGPDLKLKGMQVKRLGD</sequence>
<dbReference type="AlphaFoldDB" id="A0A510DYL2"/>
<dbReference type="PANTHER" id="PTHR30624:SF11">
    <property type="entry name" value="ZINC-DEPENDENT PROTEASE, TLDD_PMBA FAMILY"/>
    <property type="match status" value="1"/>
</dbReference>
<organism evidence="8 9">
    <name type="scientific">Sulfuracidifex tepidarius</name>
    <dbReference type="NCBI Taxonomy" id="1294262"/>
    <lineage>
        <taxon>Archaea</taxon>
        <taxon>Thermoproteota</taxon>
        <taxon>Thermoprotei</taxon>
        <taxon>Sulfolobales</taxon>
        <taxon>Sulfolobaceae</taxon>
        <taxon>Sulfuracidifex</taxon>
    </lineage>
</organism>
<keyword evidence="9" id="KW-1185">Reference proteome</keyword>
<keyword evidence="4 8" id="KW-0482">Metalloprotease</keyword>
<keyword evidence="2" id="KW-0645">Protease</keyword>
<dbReference type="InterPro" id="IPR035068">
    <property type="entry name" value="TldD/PmbA_N"/>
</dbReference>
<dbReference type="PANTHER" id="PTHR30624">
    <property type="entry name" value="UNCHARACTERIZED PROTEIN TLDD AND PMBA"/>
    <property type="match status" value="1"/>
</dbReference>
<dbReference type="InterPro" id="IPR025502">
    <property type="entry name" value="TldD"/>
</dbReference>
<dbReference type="InterPro" id="IPR036059">
    <property type="entry name" value="TldD/PmbA_sf"/>
</dbReference>
<dbReference type="InterPro" id="IPR051463">
    <property type="entry name" value="Peptidase_U62_metallo"/>
</dbReference>
<dbReference type="InterPro" id="IPR002510">
    <property type="entry name" value="Metalloprtase-TldD/E_N"/>
</dbReference>
<dbReference type="EMBL" id="AP018929">
    <property type="protein sequence ID" value="BBG25324.1"/>
    <property type="molecule type" value="Genomic_DNA"/>
</dbReference>
<dbReference type="GO" id="GO:0008237">
    <property type="term" value="F:metallopeptidase activity"/>
    <property type="evidence" value="ECO:0007669"/>
    <property type="project" value="UniProtKB-KW"/>
</dbReference>